<dbReference type="GO" id="GO:0009062">
    <property type="term" value="P:fatty acid catabolic process"/>
    <property type="evidence" value="ECO:0007669"/>
    <property type="project" value="InterPro"/>
</dbReference>
<evidence type="ECO:0000256" key="5">
    <source>
        <dbReference type="ARBA" id="ARBA00048340"/>
    </source>
</evidence>
<dbReference type="GO" id="GO:0008670">
    <property type="term" value="F:2,4-dienoyl-CoA reductase (NADPH) activity"/>
    <property type="evidence" value="ECO:0007669"/>
    <property type="project" value="InterPro"/>
</dbReference>
<evidence type="ECO:0000256" key="1">
    <source>
        <dbReference type="ARBA" id="ARBA00022857"/>
    </source>
</evidence>
<dbReference type="PANTHER" id="PTHR43296">
    <property type="entry name" value="PEROXISOMAL 2,4-DIENOYL-COA REDUCTASE"/>
    <property type="match status" value="1"/>
</dbReference>
<protein>
    <recommendedName>
        <fullName evidence="3">2,4-dienoyl-CoA reductase [(3E)-enoyl-CoA-producing]</fullName>
        <ecNumber evidence="3">1.3.1.124</ecNumber>
    </recommendedName>
</protein>
<dbReference type="EMBL" id="JADCNL010000008">
    <property type="protein sequence ID" value="KAG0469728.1"/>
    <property type="molecule type" value="Genomic_DNA"/>
</dbReference>
<dbReference type="AlphaFoldDB" id="A0A835QJA7"/>
<accession>A0A835QJA7</accession>
<name>A0A835QJA7_VANPL</name>
<comment type="caution">
    <text evidence="7">The sequence shown here is derived from an EMBL/GenBank/DDBJ whole genome shotgun (WGS) entry which is preliminary data.</text>
</comment>
<dbReference type="Pfam" id="PF13561">
    <property type="entry name" value="adh_short_C2"/>
    <property type="match status" value="1"/>
</dbReference>
<comment type="catalytic activity">
    <reaction evidence="4">
        <text>a (2E,4E)-dienoyl-CoA + NADPH + H(+) = a 4,5-saturated-(3E)-enoyl-CoA + NADP(+)</text>
        <dbReference type="Rhea" id="RHEA:45912"/>
        <dbReference type="ChEBI" id="CHEBI:15378"/>
        <dbReference type="ChEBI" id="CHEBI:57783"/>
        <dbReference type="ChEBI" id="CHEBI:58349"/>
        <dbReference type="ChEBI" id="CHEBI:85101"/>
        <dbReference type="ChEBI" id="CHEBI:85493"/>
        <dbReference type="EC" id="1.3.1.124"/>
    </reaction>
</comment>
<organism evidence="7 8">
    <name type="scientific">Vanilla planifolia</name>
    <name type="common">Vanilla</name>
    <dbReference type="NCBI Taxonomy" id="51239"/>
    <lineage>
        <taxon>Eukaryota</taxon>
        <taxon>Viridiplantae</taxon>
        <taxon>Streptophyta</taxon>
        <taxon>Embryophyta</taxon>
        <taxon>Tracheophyta</taxon>
        <taxon>Spermatophyta</taxon>
        <taxon>Magnoliopsida</taxon>
        <taxon>Liliopsida</taxon>
        <taxon>Asparagales</taxon>
        <taxon>Orchidaceae</taxon>
        <taxon>Vanilloideae</taxon>
        <taxon>Vanilleae</taxon>
        <taxon>Vanilla</taxon>
    </lineage>
</organism>
<dbReference type="EC" id="1.3.1.124" evidence="3"/>
<dbReference type="Proteomes" id="UP000636800">
    <property type="component" value="Unassembled WGS sequence"/>
</dbReference>
<keyword evidence="8" id="KW-1185">Reference proteome</keyword>
<evidence type="ECO:0000256" key="2">
    <source>
        <dbReference type="ARBA" id="ARBA00023002"/>
    </source>
</evidence>
<dbReference type="SUPFAM" id="SSF51735">
    <property type="entry name" value="NAD(P)-binding Rossmann-fold domains"/>
    <property type="match status" value="1"/>
</dbReference>
<dbReference type="PRINTS" id="PR00081">
    <property type="entry name" value="GDHRDH"/>
</dbReference>
<dbReference type="InterPro" id="IPR045017">
    <property type="entry name" value="DECR2-like"/>
</dbReference>
<evidence type="ECO:0000313" key="8">
    <source>
        <dbReference type="Proteomes" id="UP000636800"/>
    </source>
</evidence>
<gene>
    <name evidence="7" type="ORF">HPP92_016428</name>
</gene>
<evidence type="ECO:0000256" key="4">
    <source>
        <dbReference type="ARBA" id="ARBA00048009"/>
    </source>
</evidence>
<dbReference type="InterPro" id="IPR036291">
    <property type="entry name" value="NAD(P)-bd_dom_sf"/>
</dbReference>
<dbReference type="Gene3D" id="3.40.50.720">
    <property type="entry name" value="NAD(P)-binding Rossmann-like Domain"/>
    <property type="match status" value="1"/>
</dbReference>
<sequence length="277" mass="29771">MESVFKADILKGKVALVTGGGSGICFEIALQFGKHGAAVGIMGRRKHVLDAAVDVLRSQGIRAIGVEGDVRKQEDAAKGNFLVAAEDLSLNGFKTVLDIDTIGTYNMSHEAFKYLKKGGPGKGSTTGGLILNISATLHYTTAWYQIHVCAAKAAIDSMTRSLALEWGTDHDIRVNGIAPGPIKDTPGIQKLLPEELKYRAGDNMIVERAGEKWDIGMAALYIASDAGKFINGTTLIVDGGYWISRPRRVSKEVVKQISRSVEKKSREPPFGSPSSKL</sequence>
<dbReference type="Pfam" id="PF00106">
    <property type="entry name" value="adh_short"/>
    <property type="match status" value="1"/>
</dbReference>
<dbReference type="PANTHER" id="PTHR43296:SF2">
    <property type="entry name" value="PEROXISOMAL 2,4-DIENOYL-COA REDUCTASE [(3E)-ENOYL-COA-PRODUCING]"/>
    <property type="match status" value="1"/>
</dbReference>
<comment type="catalytic activity">
    <reaction evidence="5">
        <text>a (2E,4Z)-dienoyl-CoA + NADPH + H(+) = a 4,5-saturated-(3E)-enoyl-CoA + NADP(+)</text>
        <dbReference type="Rhea" id="RHEA:61892"/>
        <dbReference type="ChEBI" id="CHEBI:15378"/>
        <dbReference type="ChEBI" id="CHEBI:57783"/>
        <dbReference type="ChEBI" id="CHEBI:58349"/>
        <dbReference type="ChEBI" id="CHEBI:85099"/>
        <dbReference type="ChEBI" id="CHEBI:85493"/>
        <dbReference type="EC" id="1.3.1.124"/>
    </reaction>
</comment>
<dbReference type="InterPro" id="IPR002347">
    <property type="entry name" value="SDR_fam"/>
</dbReference>
<evidence type="ECO:0000256" key="3">
    <source>
        <dbReference type="ARBA" id="ARBA00026117"/>
    </source>
</evidence>
<feature type="region of interest" description="Disordered" evidence="6">
    <location>
        <begin position="258"/>
        <end position="277"/>
    </location>
</feature>
<keyword evidence="1" id="KW-0521">NADP</keyword>
<evidence type="ECO:0000256" key="6">
    <source>
        <dbReference type="SAM" id="MobiDB-lite"/>
    </source>
</evidence>
<evidence type="ECO:0000313" key="7">
    <source>
        <dbReference type="EMBL" id="KAG0469728.1"/>
    </source>
</evidence>
<feature type="compositionally biased region" description="Basic and acidic residues" evidence="6">
    <location>
        <begin position="258"/>
        <end position="267"/>
    </location>
</feature>
<keyword evidence="2" id="KW-0560">Oxidoreductase</keyword>
<reference evidence="7 8" key="1">
    <citation type="journal article" date="2020" name="Nat. Food">
        <title>A phased Vanilla planifolia genome enables genetic improvement of flavour and production.</title>
        <authorList>
            <person name="Hasing T."/>
            <person name="Tang H."/>
            <person name="Brym M."/>
            <person name="Khazi F."/>
            <person name="Huang T."/>
            <person name="Chambers A.H."/>
        </authorList>
    </citation>
    <scope>NUCLEOTIDE SEQUENCE [LARGE SCALE GENOMIC DNA]</scope>
    <source>
        <tissue evidence="7">Leaf</tissue>
    </source>
</reference>
<proteinExistence type="predicted"/>
<dbReference type="GO" id="GO:0005777">
    <property type="term" value="C:peroxisome"/>
    <property type="evidence" value="ECO:0007669"/>
    <property type="project" value="TreeGrafter"/>
</dbReference>